<dbReference type="Proteomes" id="UP000030832">
    <property type="component" value="Unassembled WGS sequence"/>
</dbReference>
<organism evidence="1 2">
    <name type="scientific">Halalkalibacter okhensis</name>
    <dbReference type="NCBI Taxonomy" id="333138"/>
    <lineage>
        <taxon>Bacteria</taxon>
        <taxon>Bacillati</taxon>
        <taxon>Bacillota</taxon>
        <taxon>Bacilli</taxon>
        <taxon>Bacillales</taxon>
        <taxon>Bacillaceae</taxon>
        <taxon>Halalkalibacter</taxon>
    </lineage>
</organism>
<comment type="caution">
    <text evidence="1">The sequence shown here is derived from an EMBL/GenBank/DDBJ whole genome shotgun (WGS) entry which is preliminary data.</text>
</comment>
<dbReference type="STRING" id="333138.LQ50_17135"/>
<dbReference type="EMBL" id="JRJU01000023">
    <property type="protein sequence ID" value="KHF39150.1"/>
    <property type="molecule type" value="Genomic_DNA"/>
</dbReference>
<sequence>MEKEYCERIAILFFAAVVWRSGGAFFKVGQQNAMFGQQIARFRQQKPKFGLNILEIGQQA</sequence>
<proteinExistence type="predicted"/>
<gene>
    <name evidence="1" type="ORF">LQ50_17135</name>
</gene>
<evidence type="ECO:0000313" key="2">
    <source>
        <dbReference type="Proteomes" id="UP000030832"/>
    </source>
</evidence>
<evidence type="ECO:0000313" key="1">
    <source>
        <dbReference type="EMBL" id="KHF39150.1"/>
    </source>
</evidence>
<name>A0A0B0ICV8_9BACI</name>
<protein>
    <submittedName>
        <fullName evidence="1">Uncharacterized protein</fullName>
    </submittedName>
</protein>
<dbReference type="AlphaFoldDB" id="A0A0B0ICV8"/>
<reference evidence="1 2" key="1">
    <citation type="submission" date="2014-09" db="EMBL/GenBank/DDBJ databases">
        <title>Genome sequencing and annotation of Bacillus Okhensis strain Kh10-101T.</title>
        <authorList>
            <person name="Prakash J.S."/>
        </authorList>
    </citation>
    <scope>NUCLEOTIDE SEQUENCE [LARGE SCALE GENOMIC DNA]</scope>
    <source>
        <strain evidence="2">Kh10-101T</strain>
    </source>
</reference>
<accession>A0A0B0ICV8</accession>
<keyword evidence="2" id="KW-1185">Reference proteome</keyword>